<comment type="caution">
    <text evidence="1">The sequence shown here is derived from an EMBL/GenBank/DDBJ whole genome shotgun (WGS) entry which is preliminary data.</text>
</comment>
<organism evidence="1 2">
    <name type="scientific">Dendrolimus kikuchii</name>
    <dbReference type="NCBI Taxonomy" id="765133"/>
    <lineage>
        <taxon>Eukaryota</taxon>
        <taxon>Metazoa</taxon>
        <taxon>Ecdysozoa</taxon>
        <taxon>Arthropoda</taxon>
        <taxon>Hexapoda</taxon>
        <taxon>Insecta</taxon>
        <taxon>Pterygota</taxon>
        <taxon>Neoptera</taxon>
        <taxon>Endopterygota</taxon>
        <taxon>Lepidoptera</taxon>
        <taxon>Glossata</taxon>
        <taxon>Ditrysia</taxon>
        <taxon>Bombycoidea</taxon>
        <taxon>Lasiocampidae</taxon>
        <taxon>Dendrolimus</taxon>
    </lineage>
</organism>
<proteinExistence type="predicted"/>
<evidence type="ECO:0000313" key="1">
    <source>
        <dbReference type="EMBL" id="KAJ0171660.1"/>
    </source>
</evidence>
<name>A0ACC1CJB3_9NEOP</name>
<reference evidence="1 2" key="1">
    <citation type="journal article" date="2021" name="Front. Genet.">
        <title>Chromosome-Level Genome Assembly Reveals Significant Gene Expansion in the Toll and IMD Signaling Pathways of Dendrolimus kikuchii.</title>
        <authorList>
            <person name="Zhou J."/>
            <person name="Wu P."/>
            <person name="Xiong Z."/>
            <person name="Liu N."/>
            <person name="Zhao N."/>
            <person name="Ji M."/>
            <person name="Qiu Y."/>
            <person name="Yang B."/>
        </authorList>
    </citation>
    <scope>NUCLEOTIDE SEQUENCE [LARGE SCALE GENOMIC DNA]</scope>
    <source>
        <strain evidence="1">Ann1</strain>
    </source>
</reference>
<evidence type="ECO:0000313" key="2">
    <source>
        <dbReference type="Proteomes" id="UP000824533"/>
    </source>
</evidence>
<gene>
    <name evidence="1" type="ORF">K1T71_012423</name>
</gene>
<protein>
    <submittedName>
        <fullName evidence="1">Uncharacterized protein</fullName>
    </submittedName>
</protein>
<sequence length="921" mass="102900">MSSEETEVHSLRRKSRMNMNSTTMYMGVTTGVLGDASHEKPYQRVVYQITKKGKHLYEPVSSVPSPFILLLLGFYCLLGYLTQLVEDGMPRVIKDADIPRDNSDTFSEESAWKYMDVILGNEPRVAGTRYHLNKTVDMKALVDGIAVGANREVLTDWQLVTGQWPWSYYSDYFLNSGAPFLNYYQNVSNIIAVLVGESGFHPNGTIGSSVLLNCHYDSVPYAMGASDNVVFCAIMAETLSKLSRRRERLKNNNIFLFNGAEENPLQASHAFLQHPWSKGVTAVVNLDAAGMNGKSTIFQVTDPRVLAAYRRVVRIPNAQGMGEFLFSSGLIPSDTDFRIFRDFGNIHGIDIAFVKWGHVYHTRYDHPDLIREGVIQCSGDMLLGLTTELGNMEELAQRATPTAAVYYDYLNIVLISYSLPASYAVDFGIALFGMCTVSYYVWLVGPRWSTIRELLLALVGRLLSLVAGLAAVAIFVPLMVATTVQMRYLAHPWLVVPLYWVPYLMTAVIVSQLYDDWRTRKSGLNRSIRALQGLAATRLTLASVLVLLLCMPSLVTARYPFSAVLFLTSLTSLLSLTAVRYVRLQGWQHLLFEVLLSLPSAMFAMSVSLRLDAMMLPIMGRAASATPDYTVAMINAGLVAFTACTVSGIELLFSRKRIWLAAVPVGVTCIVLMFVPFSPYQDEGPSTQRHHWFHTQIITQDFNNQTISSTSGLLVTKLDPYSTERVLPALREKGINYDVRTDFTEDCAKYVYCNLPLFRSSFARHLPKALFLYTGPPAPFTPAPSVQLTSKSCVNQLCNYNFSVIGAPHNTITLWPREGVAVSWWSFSSALSRSFVQGNRPVYVVAHSTATHSPVAPPLDFTLALDIPVALQGGPVLDVSHHAHKIHHPEDYTNEYRIILDAMPKYFHVSSFLTFRYNYVF</sequence>
<dbReference type="EMBL" id="CM034409">
    <property type="protein sequence ID" value="KAJ0171660.1"/>
    <property type="molecule type" value="Genomic_DNA"/>
</dbReference>
<accession>A0ACC1CJB3</accession>
<keyword evidence="2" id="KW-1185">Reference proteome</keyword>
<dbReference type="Proteomes" id="UP000824533">
    <property type="component" value="Linkage Group LG23"/>
</dbReference>